<keyword evidence="2" id="KW-1185">Reference proteome</keyword>
<reference evidence="1" key="1">
    <citation type="journal article" date="2020" name="Stud. Mycol.">
        <title>101 Dothideomycetes genomes: a test case for predicting lifestyles and emergence of pathogens.</title>
        <authorList>
            <person name="Haridas S."/>
            <person name="Albert R."/>
            <person name="Binder M."/>
            <person name="Bloem J."/>
            <person name="Labutti K."/>
            <person name="Salamov A."/>
            <person name="Andreopoulos B."/>
            <person name="Baker S."/>
            <person name="Barry K."/>
            <person name="Bills G."/>
            <person name="Bluhm B."/>
            <person name="Cannon C."/>
            <person name="Castanera R."/>
            <person name="Culley D."/>
            <person name="Daum C."/>
            <person name="Ezra D."/>
            <person name="Gonzalez J."/>
            <person name="Henrissat B."/>
            <person name="Kuo A."/>
            <person name="Liang C."/>
            <person name="Lipzen A."/>
            <person name="Lutzoni F."/>
            <person name="Magnuson J."/>
            <person name="Mondo S."/>
            <person name="Nolan M."/>
            <person name="Ohm R."/>
            <person name="Pangilinan J."/>
            <person name="Park H.-J."/>
            <person name="Ramirez L."/>
            <person name="Alfaro M."/>
            <person name="Sun H."/>
            <person name="Tritt A."/>
            <person name="Yoshinaga Y."/>
            <person name="Zwiers L.-H."/>
            <person name="Turgeon B."/>
            <person name="Goodwin S."/>
            <person name="Spatafora J."/>
            <person name="Crous P."/>
            <person name="Grigoriev I."/>
        </authorList>
    </citation>
    <scope>NUCLEOTIDE SEQUENCE</scope>
    <source>
        <strain evidence="1">CBS 116005</strain>
    </source>
</reference>
<evidence type="ECO:0000313" key="1">
    <source>
        <dbReference type="EMBL" id="KAF2767082.1"/>
    </source>
</evidence>
<dbReference type="EMBL" id="ML995861">
    <property type="protein sequence ID" value="KAF2767082.1"/>
    <property type="molecule type" value="Genomic_DNA"/>
</dbReference>
<dbReference type="OrthoDB" id="3898846at2759"/>
<dbReference type="AlphaFoldDB" id="A0A6G1L3B8"/>
<sequence length="207" mass="22921">MASQTLGGAARFQLPMALPRGFTALQQRLEISDSMISLLTRTACIDYVSPGVEGRLHQLLFDLIIKAGSLGLITQSGHPIQSHLRIAATCLTIYQGQRANGACFANDRRYILGLEAAWSEVMLLDKAALSEPKSAEASLWAVFMISVTTGATASFFYQQLHTLLQDLQLQYWEQVRRVLLEFIYPVSFVDQPCKTFYDSLQAQVAAS</sequence>
<accession>A0A6G1L3B8</accession>
<gene>
    <name evidence="1" type="ORF">EJ03DRAFT_276868</name>
</gene>
<protein>
    <submittedName>
        <fullName evidence="1">Uncharacterized protein</fullName>
    </submittedName>
</protein>
<name>A0A6G1L3B8_9PEZI</name>
<organism evidence="1 2">
    <name type="scientific">Teratosphaeria nubilosa</name>
    <dbReference type="NCBI Taxonomy" id="161662"/>
    <lineage>
        <taxon>Eukaryota</taxon>
        <taxon>Fungi</taxon>
        <taxon>Dikarya</taxon>
        <taxon>Ascomycota</taxon>
        <taxon>Pezizomycotina</taxon>
        <taxon>Dothideomycetes</taxon>
        <taxon>Dothideomycetidae</taxon>
        <taxon>Mycosphaerellales</taxon>
        <taxon>Teratosphaeriaceae</taxon>
        <taxon>Teratosphaeria</taxon>
    </lineage>
</organism>
<proteinExistence type="predicted"/>
<dbReference type="Proteomes" id="UP000799436">
    <property type="component" value="Unassembled WGS sequence"/>
</dbReference>
<evidence type="ECO:0000313" key="2">
    <source>
        <dbReference type="Proteomes" id="UP000799436"/>
    </source>
</evidence>